<gene>
    <name evidence="1" type="ORF">F383_11611</name>
</gene>
<keyword evidence="2" id="KW-1185">Reference proteome</keyword>
<dbReference type="AlphaFoldDB" id="A0A0B0PSF1"/>
<sequence length="31" mass="3855">MFIFRENLTEVKPCFPYILRFCLYKVIEKRG</sequence>
<reference evidence="2" key="1">
    <citation type="submission" date="2014-09" db="EMBL/GenBank/DDBJ databases">
        <authorList>
            <person name="Mudge J."/>
            <person name="Ramaraj T."/>
            <person name="Lindquist I.E."/>
            <person name="Bharti A.K."/>
            <person name="Sundararajan A."/>
            <person name="Cameron C.T."/>
            <person name="Woodward J.E."/>
            <person name="May G.D."/>
            <person name="Brubaker C."/>
            <person name="Broadhvest J."/>
            <person name="Wilkins T.A."/>
        </authorList>
    </citation>
    <scope>NUCLEOTIDE SEQUENCE</scope>
    <source>
        <strain evidence="2">cv. AKA8401</strain>
    </source>
</reference>
<name>A0A0B0PSF1_GOSAR</name>
<dbReference type="Proteomes" id="UP000032142">
    <property type="component" value="Unassembled WGS sequence"/>
</dbReference>
<dbReference type="EMBL" id="KN443111">
    <property type="protein sequence ID" value="KHG27965.1"/>
    <property type="molecule type" value="Genomic_DNA"/>
</dbReference>
<protein>
    <submittedName>
        <fullName evidence="1">Uncharacterized protein</fullName>
    </submittedName>
</protein>
<organism evidence="1 2">
    <name type="scientific">Gossypium arboreum</name>
    <name type="common">Tree cotton</name>
    <name type="synonym">Gossypium nanking</name>
    <dbReference type="NCBI Taxonomy" id="29729"/>
    <lineage>
        <taxon>Eukaryota</taxon>
        <taxon>Viridiplantae</taxon>
        <taxon>Streptophyta</taxon>
        <taxon>Embryophyta</taxon>
        <taxon>Tracheophyta</taxon>
        <taxon>Spermatophyta</taxon>
        <taxon>Magnoliopsida</taxon>
        <taxon>eudicotyledons</taxon>
        <taxon>Gunneridae</taxon>
        <taxon>Pentapetalae</taxon>
        <taxon>rosids</taxon>
        <taxon>malvids</taxon>
        <taxon>Malvales</taxon>
        <taxon>Malvaceae</taxon>
        <taxon>Malvoideae</taxon>
        <taxon>Gossypium</taxon>
    </lineage>
</organism>
<evidence type="ECO:0000313" key="1">
    <source>
        <dbReference type="EMBL" id="KHG27965.1"/>
    </source>
</evidence>
<accession>A0A0B0PSF1</accession>
<evidence type="ECO:0000313" key="2">
    <source>
        <dbReference type="Proteomes" id="UP000032142"/>
    </source>
</evidence>
<proteinExistence type="predicted"/>